<sequence length="178" mass="20421">MPNAPAPIQQRRKIETEDSGVSCLQNATINIPKPAMPKKPLLSMLKADETIITKSNNFYDSFISDMDASDFNSDNVLNVMHSTPVKKSSIKHENENIKKQGHYRPATPRRLPPPIVEPEYTDDEEEQQRKNQFFDLNFNQRKNEAMILREAAEKDDDKANISIDSCPSTYNAFLPRRR</sequence>
<name>A0A914YQQ3_9BILA</name>
<organism evidence="2 3">
    <name type="scientific">Panagrolaimus superbus</name>
    <dbReference type="NCBI Taxonomy" id="310955"/>
    <lineage>
        <taxon>Eukaryota</taxon>
        <taxon>Metazoa</taxon>
        <taxon>Ecdysozoa</taxon>
        <taxon>Nematoda</taxon>
        <taxon>Chromadorea</taxon>
        <taxon>Rhabditida</taxon>
        <taxon>Tylenchina</taxon>
        <taxon>Panagrolaimomorpha</taxon>
        <taxon>Panagrolaimoidea</taxon>
        <taxon>Panagrolaimidae</taxon>
        <taxon>Panagrolaimus</taxon>
    </lineage>
</organism>
<accession>A0A914YQQ3</accession>
<evidence type="ECO:0000256" key="1">
    <source>
        <dbReference type="SAM" id="MobiDB-lite"/>
    </source>
</evidence>
<evidence type="ECO:0000313" key="2">
    <source>
        <dbReference type="Proteomes" id="UP000887577"/>
    </source>
</evidence>
<proteinExistence type="predicted"/>
<feature type="region of interest" description="Disordered" evidence="1">
    <location>
        <begin position="101"/>
        <end position="129"/>
    </location>
</feature>
<dbReference type="WBParaSite" id="PSU_v2.g2508.t1">
    <property type="protein sequence ID" value="PSU_v2.g2508.t1"/>
    <property type="gene ID" value="PSU_v2.g2508"/>
</dbReference>
<evidence type="ECO:0000313" key="3">
    <source>
        <dbReference type="WBParaSite" id="PSU_v2.g2508.t1"/>
    </source>
</evidence>
<dbReference type="Proteomes" id="UP000887577">
    <property type="component" value="Unplaced"/>
</dbReference>
<keyword evidence="2" id="KW-1185">Reference proteome</keyword>
<dbReference type="AlphaFoldDB" id="A0A914YQQ3"/>
<reference evidence="3" key="1">
    <citation type="submission" date="2022-11" db="UniProtKB">
        <authorList>
            <consortium name="WormBaseParasite"/>
        </authorList>
    </citation>
    <scope>IDENTIFICATION</scope>
</reference>
<protein>
    <submittedName>
        <fullName evidence="3">Uncharacterized protein</fullName>
    </submittedName>
</protein>